<dbReference type="EMBL" id="BPLQ01013626">
    <property type="protein sequence ID" value="GIY73561.1"/>
    <property type="molecule type" value="Genomic_DNA"/>
</dbReference>
<gene>
    <name evidence="2" type="ORF">CDAR_13141</name>
</gene>
<dbReference type="AlphaFoldDB" id="A0AAV4VUW3"/>
<evidence type="ECO:0000313" key="3">
    <source>
        <dbReference type="Proteomes" id="UP001054837"/>
    </source>
</evidence>
<organism evidence="2 3">
    <name type="scientific">Caerostris darwini</name>
    <dbReference type="NCBI Taxonomy" id="1538125"/>
    <lineage>
        <taxon>Eukaryota</taxon>
        <taxon>Metazoa</taxon>
        <taxon>Ecdysozoa</taxon>
        <taxon>Arthropoda</taxon>
        <taxon>Chelicerata</taxon>
        <taxon>Arachnida</taxon>
        <taxon>Araneae</taxon>
        <taxon>Araneomorphae</taxon>
        <taxon>Entelegynae</taxon>
        <taxon>Araneoidea</taxon>
        <taxon>Araneidae</taxon>
        <taxon>Caerostris</taxon>
    </lineage>
</organism>
<feature type="region of interest" description="Disordered" evidence="1">
    <location>
        <begin position="52"/>
        <end position="84"/>
    </location>
</feature>
<sequence>MHLIRDQRIRCPCSFSDFHPPLDTWFSSGPHVCEWTLPTSFVYEKNTRNRKQAHRKTEAGNQAAQGCANPGTPLMKGKGVAIQE</sequence>
<evidence type="ECO:0000313" key="2">
    <source>
        <dbReference type="EMBL" id="GIY73561.1"/>
    </source>
</evidence>
<evidence type="ECO:0000256" key="1">
    <source>
        <dbReference type="SAM" id="MobiDB-lite"/>
    </source>
</evidence>
<proteinExistence type="predicted"/>
<reference evidence="2 3" key="1">
    <citation type="submission" date="2021-06" db="EMBL/GenBank/DDBJ databases">
        <title>Caerostris darwini draft genome.</title>
        <authorList>
            <person name="Kono N."/>
            <person name="Arakawa K."/>
        </authorList>
    </citation>
    <scope>NUCLEOTIDE SEQUENCE [LARGE SCALE GENOMIC DNA]</scope>
</reference>
<keyword evidence="3" id="KW-1185">Reference proteome</keyword>
<dbReference type="Proteomes" id="UP001054837">
    <property type="component" value="Unassembled WGS sequence"/>
</dbReference>
<protein>
    <submittedName>
        <fullName evidence="2">Uncharacterized protein</fullName>
    </submittedName>
</protein>
<comment type="caution">
    <text evidence="2">The sequence shown here is derived from an EMBL/GenBank/DDBJ whole genome shotgun (WGS) entry which is preliminary data.</text>
</comment>
<accession>A0AAV4VUW3</accession>
<name>A0AAV4VUW3_9ARAC</name>